<dbReference type="Pfam" id="PF09719">
    <property type="entry name" value="C_GCAxxG_C_C"/>
    <property type="match status" value="1"/>
</dbReference>
<organism evidence="1 2">
    <name type="scientific">Bilifractor porci</name>
    <dbReference type="NCBI Taxonomy" id="2606636"/>
    <lineage>
        <taxon>Bacteria</taxon>
        <taxon>Bacillati</taxon>
        <taxon>Bacillota</taxon>
        <taxon>Clostridia</taxon>
        <taxon>Lachnospirales</taxon>
        <taxon>Lachnospiraceae</taxon>
        <taxon>Bilifractor</taxon>
    </lineage>
</organism>
<dbReference type="NCBIfam" id="TIGR01909">
    <property type="entry name" value="C_GCAxxG_C_C"/>
    <property type="match status" value="1"/>
</dbReference>
<dbReference type="EMBL" id="VUMV01000010">
    <property type="protein sequence ID" value="MST82941.1"/>
    <property type="molecule type" value="Genomic_DNA"/>
</dbReference>
<name>A0A7X2PAS4_9FIRM</name>
<dbReference type="AlphaFoldDB" id="A0A7X2PAS4"/>
<reference evidence="1 2" key="1">
    <citation type="submission" date="2019-08" db="EMBL/GenBank/DDBJ databases">
        <title>In-depth cultivation of the pig gut microbiome towards novel bacterial diversity and tailored functional studies.</title>
        <authorList>
            <person name="Wylensek D."/>
            <person name="Hitch T.C.A."/>
            <person name="Clavel T."/>
        </authorList>
    </citation>
    <scope>NUCLEOTIDE SEQUENCE [LARGE SCALE GENOMIC DNA]</scope>
    <source>
        <strain evidence="1 2">Oil+RF-744-WCA-WT-13</strain>
    </source>
</reference>
<proteinExistence type="predicted"/>
<gene>
    <name evidence="1" type="ORF">FYJ60_11575</name>
</gene>
<protein>
    <submittedName>
        <fullName evidence="1">C_GCAxxG_C_C family protein</fullName>
    </submittedName>
</protein>
<dbReference type="Proteomes" id="UP000466864">
    <property type="component" value="Unassembled WGS sequence"/>
</dbReference>
<evidence type="ECO:0000313" key="1">
    <source>
        <dbReference type="EMBL" id="MST82941.1"/>
    </source>
</evidence>
<accession>A0A7X2PAS4</accession>
<dbReference type="InterPro" id="IPR010181">
    <property type="entry name" value="CGCAxxGCC_motif"/>
</dbReference>
<evidence type="ECO:0000313" key="2">
    <source>
        <dbReference type="Proteomes" id="UP000466864"/>
    </source>
</evidence>
<keyword evidence="2" id="KW-1185">Reference proteome</keyword>
<sequence length="138" mass="15413">MDRSRELRMDQTVHYNCAQGVLVPFAEKKGLSVEQARGLAANFGSGMRMGEVCGAITGGLMALGLYGADQEADTKEFLTRMKNMHEGRVRCKELLAQEVHSREQKKPHCDNMVFEAVEIVEDMLQARGLLKEEIAARQ</sequence>
<comment type="caution">
    <text evidence="1">The sequence shown here is derived from an EMBL/GenBank/DDBJ whole genome shotgun (WGS) entry which is preliminary data.</text>
</comment>